<evidence type="ECO:0000256" key="1">
    <source>
        <dbReference type="SAM" id="MobiDB-lite"/>
    </source>
</evidence>
<proteinExistence type="predicted"/>
<keyword evidence="3" id="KW-1185">Reference proteome</keyword>
<protein>
    <submittedName>
        <fullName evidence="2">Uncharacterized protein</fullName>
    </submittedName>
</protein>
<accession>A0A8C0VJ76</accession>
<dbReference type="Ensembl" id="ENSCCET00000036090.1">
    <property type="protein sequence ID" value="ENSCCEP00000023953.1"/>
    <property type="gene ID" value="ENSCCEG00000021357.1"/>
</dbReference>
<organism evidence="2 3">
    <name type="scientific">Cyanistes caeruleus</name>
    <name type="common">Eurasian blue tit</name>
    <name type="synonym">Parus caeruleus</name>
    <dbReference type="NCBI Taxonomy" id="156563"/>
    <lineage>
        <taxon>Eukaryota</taxon>
        <taxon>Metazoa</taxon>
        <taxon>Chordata</taxon>
        <taxon>Craniata</taxon>
        <taxon>Vertebrata</taxon>
        <taxon>Euteleostomi</taxon>
        <taxon>Archelosauria</taxon>
        <taxon>Archosauria</taxon>
        <taxon>Dinosauria</taxon>
        <taxon>Saurischia</taxon>
        <taxon>Theropoda</taxon>
        <taxon>Coelurosauria</taxon>
        <taxon>Aves</taxon>
        <taxon>Neognathae</taxon>
        <taxon>Neoaves</taxon>
        <taxon>Telluraves</taxon>
        <taxon>Australaves</taxon>
        <taxon>Passeriformes</taxon>
        <taxon>Paridae</taxon>
        <taxon>Cyanistes</taxon>
    </lineage>
</organism>
<evidence type="ECO:0000313" key="2">
    <source>
        <dbReference type="Ensembl" id="ENSCCEP00000023953.1"/>
    </source>
</evidence>
<dbReference type="AlphaFoldDB" id="A0A8C0VJ76"/>
<reference evidence="2" key="1">
    <citation type="submission" date="2025-08" db="UniProtKB">
        <authorList>
            <consortium name="Ensembl"/>
        </authorList>
    </citation>
    <scope>IDENTIFICATION</scope>
</reference>
<evidence type="ECO:0000313" key="3">
    <source>
        <dbReference type="Proteomes" id="UP000694410"/>
    </source>
</evidence>
<dbReference type="Proteomes" id="UP000694410">
    <property type="component" value="Unplaced"/>
</dbReference>
<feature type="region of interest" description="Disordered" evidence="1">
    <location>
        <begin position="45"/>
        <end position="95"/>
    </location>
</feature>
<reference evidence="2" key="2">
    <citation type="submission" date="2025-09" db="UniProtKB">
        <authorList>
            <consortium name="Ensembl"/>
        </authorList>
    </citation>
    <scope>IDENTIFICATION</scope>
</reference>
<name>A0A8C0VJ76_CYACU</name>
<sequence length="95" mass="10312">MRCSRSLIIFTASTGSSPVAPCFSCTEEAITRHIPLELRAVHSRAVQAQGTGAPWHRGELRQHRTRSAGQSRSEHPADTAETSSPARGRVVFPCT</sequence>